<dbReference type="Pfam" id="PF05721">
    <property type="entry name" value="PhyH"/>
    <property type="match status" value="1"/>
</dbReference>
<proteinExistence type="predicted"/>
<dbReference type="Gene3D" id="2.60.120.620">
    <property type="entry name" value="q2cbj1_9rhob like domain"/>
    <property type="match status" value="1"/>
</dbReference>
<keyword evidence="1" id="KW-0560">Oxidoreductase</keyword>
<gene>
    <name evidence="1" type="ORF">I8J29_18750</name>
</gene>
<keyword evidence="1" id="KW-0223">Dioxygenase</keyword>
<dbReference type="RefSeq" id="WP_208849040.1">
    <property type="nucleotide sequence ID" value="NZ_JAGGDJ010000016.1"/>
</dbReference>
<accession>A0ABS3WD75</accession>
<dbReference type="InterPro" id="IPR008775">
    <property type="entry name" value="Phytyl_CoA_dOase-like"/>
</dbReference>
<evidence type="ECO:0000313" key="1">
    <source>
        <dbReference type="EMBL" id="MBO7746252.1"/>
    </source>
</evidence>
<dbReference type="EMBL" id="JAGGDJ010000016">
    <property type="protein sequence ID" value="MBO7746252.1"/>
    <property type="molecule type" value="Genomic_DNA"/>
</dbReference>
<keyword evidence="2" id="KW-1185">Reference proteome</keyword>
<name>A0ABS3WD75_9BACL</name>
<dbReference type="Proteomes" id="UP000670947">
    <property type="component" value="Unassembled WGS sequence"/>
</dbReference>
<dbReference type="PANTHER" id="PTHR20883">
    <property type="entry name" value="PHYTANOYL-COA DIOXYGENASE DOMAIN CONTAINING 1"/>
    <property type="match status" value="1"/>
</dbReference>
<evidence type="ECO:0000313" key="2">
    <source>
        <dbReference type="Proteomes" id="UP000670947"/>
    </source>
</evidence>
<comment type="caution">
    <text evidence="1">The sequence shown here is derived from an EMBL/GenBank/DDBJ whole genome shotgun (WGS) entry which is preliminary data.</text>
</comment>
<dbReference type="SUPFAM" id="SSF51197">
    <property type="entry name" value="Clavaminate synthase-like"/>
    <property type="match status" value="1"/>
</dbReference>
<organism evidence="1 2">
    <name type="scientific">Paenibacillus artemisiicola</name>
    <dbReference type="NCBI Taxonomy" id="1172618"/>
    <lineage>
        <taxon>Bacteria</taxon>
        <taxon>Bacillati</taxon>
        <taxon>Bacillota</taxon>
        <taxon>Bacilli</taxon>
        <taxon>Bacillales</taxon>
        <taxon>Paenibacillaceae</taxon>
        <taxon>Paenibacillus</taxon>
    </lineage>
</organism>
<dbReference type="GO" id="GO:0051213">
    <property type="term" value="F:dioxygenase activity"/>
    <property type="evidence" value="ECO:0007669"/>
    <property type="project" value="UniProtKB-KW"/>
</dbReference>
<protein>
    <submittedName>
        <fullName evidence="1">Phytanoyl-CoA dioxygenase family protein</fullName>
    </submittedName>
</protein>
<sequence>MTDSIKDIFDTQGYVIVKQLFSEEEIDRLKTEAKDILSRNAVDGSGVYLGLTAASPLFKEAAAAPRLSRALKAILGDDVLFLSDKIVFKNASTDFGSPWHQDYSYWHGSHKLSVWIALDDATPENGCLRLVPGSHNETVTHDGEAPDDKGFVYRLDEANIDASRIVDFPAAKGDALVFHDLLLHASYPNVSGADRWALISTYKDGRQPDPDYSWAHAAFALK</sequence>
<dbReference type="PANTHER" id="PTHR20883:SF48">
    <property type="entry name" value="ECTOINE DIOXYGENASE"/>
    <property type="match status" value="1"/>
</dbReference>
<reference evidence="1 2" key="1">
    <citation type="submission" date="2021-03" db="EMBL/GenBank/DDBJ databases">
        <title>Paenibacillus artemisicola MWE-103 whole genome sequence.</title>
        <authorList>
            <person name="Ham Y.J."/>
        </authorList>
    </citation>
    <scope>NUCLEOTIDE SEQUENCE [LARGE SCALE GENOMIC DNA]</scope>
    <source>
        <strain evidence="1 2">MWE-103</strain>
    </source>
</reference>